<feature type="compositionally biased region" description="Acidic residues" evidence="1">
    <location>
        <begin position="346"/>
        <end position="356"/>
    </location>
</feature>
<feature type="compositionally biased region" description="Low complexity" evidence="1">
    <location>
        <begin position="293"/>
        <end position="304"/>
    </location>
</feature>
<accession>A0A9W6DRD0</accession>
<dbReference type="AlphaFoldDB" id="A0A9W6DRD0"/>
<feature type="compositionally biased region" description="Low complexity" evidence="1">
    <location>
        <begin position="313"/>
        <end position="341"/>
    </location>
</feature>
<name>A0A9W6DRD0_9EURO</name>
<feature type="signal peptide" evidence="2">
    <location>
        <begin position="1"/>
        <end position="16"/>
    </location>
</feature>
<dbReference type="EMBL" id="BROQ01000098">
    <property type="protein sequence ID" value="GKZ24920.1"/>
    <property type="molecule type" value="Genomic_DNA"/>
</dbReference>
<evidence type="ECO:0000256" key="1">
    <source>
        <dbReference type="SAM" id="MobiDB-lite"/>
    </source>
</evidence>
<evidence type="ECO:0000313" key="4">
    <source>
        <dbReference type="Proteomes" id="UP001143548"/>
    </source>
</evidence>
<evidence type="ECO:0000256" key="2">
    <source>
        <dbReference type="SAM" id="SignalP"/>
    </source>
</evidence>
<reference evidence="3" key="1">
    <citation type="submission" date="2022-07" db="EMBL/GenBank/DDBJ databases">
        <title>Taxonomy of Aspergillus series Nigri: significant species reduction supported by multi-species coalescent approaches.</title>
        <authorList>
            <person name="Bian C."/>
            <person name="Kusuya Y."/>
            <person name="Sklenar F."/>
            <person name="D'hooge E."/>
            <person name="Yaguchi T."/>
            <person name="Takahashi H."/>
            <person name="Hubka V."/>
        </authorList>
    </citation>
    <scope>NUCLEOTIDE SEQUENCE</scope>
    <source>
        <strain evidence="3">CBS 733.88</strain>
    </source>
</reference>
<protein>
    <submittedName>
        <fullName evidence="3">Uncharacterized protein</fullName>
    </submittedName>
</protein>
<comment type="caution">
    <text evidence="3">The sequence shown here is derived from an EMBL/GenBank/DDBJ whole genome shotgun (WGS) entry which is preliminary data.</text>
</comment>
<sequence>MHVLGTLAILPSVALGAVLPAALQSAAKVAKRDSWGGSVSLGPTTSDIINAVTTIIPGAAPSTQNGELFLWPGMSNGTGDLIQTTLESWPSNSWCGATTGQWCVRASIFGSFGQLDGTGSPVNANDHVRIEYNLAADGETWTQNVTNALTGAALSSYSYAAGPYMTGYGTGTECDSDCTGTVAAQLYLNTTITLREADTSFGDTIATAAGATYTGLTSSEGGKVWSIATISIPAMGSETAVASSTASVATHATPTPSIAASSSADEATGSAAASVSQGSGPVSSFAASAAGSGAAAAPSSSNPGLKSGGSSGFGSAPFPSGIAPGSQSNSHSGGQSASGAGFESTTGDDNEPCPEQ</sequence>
<keyword evidence="2" id="KW-0732">Signal</keyword>
<feature type="region of interest" description="Disordered" evidence="1">
    <location>
        <begin position="293"/>
        <end position="356"/>
    </location>
</feature>
<feature type="chain" id="PRO_5040955026" evidence="2">
    <location>
        <begin position="17"/>
        <end position="356"/>
    </location>
</feature>
<dbReference type="Proteomes" id="UP001143548">
    <property type="component" value="Unassembled WGS sequence"/>
</dbReference>
<evidence type="ECO:0000313" key="3">
    <source>
        <dbReference type="EMBL" id="GKZ24920.1"/>
    </source>
</evidence>
<proteinExistence type="predicted"/>
<gene>
    <name evidence="3" type="ORF">AbraCBS73388_011937</name>
</gene>
<organism evidence="3 4">
    <name type="scientific">Aspergillus brasiliensis</name>
    <dbReference type="NCBI Taxonomy" id="319629"/>
    <lineage>
        <taxon>Eukaryota</taxon>
        <taxon>Fungi</taxon>
        <taxon>Dikarya</taxon>
        <taxon>Ascomycota</taxon>
        <taxon>Pezizomycotina</taxon>
        <taxon>Eurotiomycetes</taxon>
        <taxon>Eurotiomycetidae</taxon>
        <taxon>Eurotiales</taxon>
        <taxon>Aspergillaceae</taxon>
        <taxon>Aspergillus</taxon>
        <taxon>Aspergillus subgen. Circumdati</taxon>
    </lineage>
</organism>